<accession>A0A225UF85</accession>
<comment type="caution">
    <text evidence="1">The sequence shown here is derived from an EMBL/GenBank/DDBJ whole genome shotgun (WGS) entry which is preliminary data.</text>
</comment>
<proteinExistence type="predicted"/>
<name>A0A225UF85_9STRA</name>
<dbReference type="Proteomes" id="UP000198211">
    <property type="component" value="Unassembled WGS sequence"/>
</dbReference>
<protein>
    <submittedName>
        <fullName evidence="1">Uncharacterized protein</fullName>
    </submittedName>
</protein>
<evidence type="ECO:0000313" key="2">
    <source>
        <dbReference type="Proteomes" id="UP000198211"/>
    </source>
</evidence>
<dbReference type="AlphaFoldDB" id="A0A225UF85"/>
<keyword evidence="2" id="KW-1185">Reference proteome</keyword>
<gene>
    <name evidence="1" type="ORF">PHMEG_00039614</name>
</gene>
<evidence type="ECO:0000313" key="1">
    <source>
        <dbReference type="EMBL" id="OWY91702.1"/>
    </source>
</evidence>
<sequence>MVSADSDSQTQHEFLQRSMTSDVVYNSTCGHESLTERIEEYCFISLVGTTTTSFIITIQTLRDVFPHHLIGNNRQFREILLHQRIMIWGSVHFVWGNFYC</sequence>
<dbReference type="EMBL" id="NBNE01019665">
    <property type="protein sequence ID" value="OWY91702.1"/>
    <property type="molecule type" value="Genomic_DNA"/>
</dbReference>
<organism evidence="1 2">
    <name type="scientific">Phytophthora megakarya</name>
    <dbReference type="NCBI Taxonomy" id="4795"/>
    <lineage>
        <taxon>Eukaryota</taxon>
        <taxon>Sar</taxon>
        <taxon>Stramenopiles</taxon>
        <taxon>Oomycota</taxon>
        <taxon>Peronosporomycetes</taxon>
        <taxon>Peronosporales</taxon>
        <taxon>Peronosporaceae</taxon>
        <taxon>Phytophthora</taxon>
    </lineage>
</organism>
<reference evidence="2" key="1">
    <citation type="submission" date="2017-03" db="EMBL/GenBank/DDBJ databases">
        <title>Phytopthora megakarya and P. palmivora, two closely related causual agents of cacao black pod achieved similar genome size and gene model numbers by different mechanisms.</title>
        <authorList>
            <person name="Ali S."/>
            <person name="Shao J."/>
            <person name="Larry D.J."/>
            <person name="Kronmiller B."/>
            <person name="Shen D."/>
            <person name="Strem M.D."/>
            <person name="Melnick R.L."/>
            <person name="Guiltinan M.J."/>
            <person name="Tyler B.M."/>
            <person name="Meinhardt L.W."/>
            <person name="Bailey B.A."/>
        </authorList>
    </citation>
    <scope>NUCLEOTIDE SEQUENCE [LARGE SCALE GENOMIC DNA]</scope>
    <source>
        <strain evidence="2">zdho120</strain>
    </source>
</reference>